<gene>
    <name evidence="1" type="ORF">Plil01_001855200</name>
</gene>
<protein>
    <submittedName>
        <fullName evidence="1">Unnamed protein product</fullName>
    </submittedName>
</protein>
<dbReference type="InterPro" id="IPR032048">
    <property type="entry name" value="TGase_elicitor"/>
</dbReference>
<accession>A0A9W6YKX7</accession>
<name>A0A9W6YKX7_9STRA</name>
<proteinExistence type="predicted"/>
<dbReference type="Proteomes" id="UP001165083">
    <property type="component" value="Unassembled WGS sequence"/>
</dbReference>
<dbReference type="EMBL" id="BSXW01012523">
    <property type="protein sequence ID" value="GMF65982.1"/>
    <property type="molecule type" value="Genomic_DNA"/>
</dbReference>
<evidence type="ECO:0000313" key="1">
    <source>
        <dbReference type="EMBL" id="GMF65982.1"/>
    </source>
</evidence>
<dbReference type="Pfam" id="PF16683">
    <property type="entry name" value="TGase_elicitor"/>
    <property type="match status" value="1"/>
</dbReference>
<dbReference type="OrthoDB" id="10249031at2759"/>
<keyword evidence="2" id="KW-1185">Reference proteome</keyword>
<sequence length="498" mass="55748">MHRNPSQDMVRMQAKTQQPCCQELVAEMARVCLVSTALAFVAMQMQQTAATSLQNDPYTTCTSYDINNKNFPGRGSDIDDDGTCTVTVPTQPKPAGRKLEVDSNDDISKLENFFETKMETKLENLPTSVAHKPTPWNTRLWLMYEDSFNFQWDEGQPSATEKYARAFGLDVKTFMDDVSAQTGIDSFFNVTTACTSDNECQGAPCAIRTDATSGYCIPKWYGFSHAWAPASLFEPEPKCAVTFNGITFEPMDLEGLITAIYDGANISTVFTGNRFNGANYSEDQYGRKLDPTYRDSNPGFFHIAATNMLGKLNTPFIIDRNPDYPVWNIAVGGFEVYNQTAMTPTEAAKKFYGADSYPFNDAAKDIFHVFSRLSWSNETFAYPNGTLMLDANKDSGEDYEYLLELNEANEIIGGEWLNYSANAHPDFLWFPKEKPAADTVTSIGLSYANNHYLWTALFQLVDTSYLEGRVDDPNLMCRSRVMLLVDPTSSTEVDLLKS</sequence>
<dbReference type="GO" id="GO:0016755">
    <property type="term" value="F:aminoacyltransferase activity"/>
    <property type="evidence" value="ECO:0007669"/>
    <property type="project" value="InterPro"/>
</dbReference>
<evidence type="ECO:0000313" key="2">
    <source>
        <dbReference type="Proteomes" id="UP001165083"/>
    </source>
</evidence>
<organism evidence="1 2">
    <name type="scientific">Phytophthora lilii</name>
    <dbReference type="NCBI Taxonomy" id="2077276"/>
    <lineage>
        <taxon>Eukaryota</taxon>
        <taxon>Sar</taxon>
        <taxon>Stramenopiles</taxon>
        <taxon>Oomycota</taxon>
        <taxon>Peronosporomycetes</taxon>
        <taxon>Peronosporales</taxon>
        <taxon>Peronosporaceae</taxon>
        <taxon>Phytophthora</taxon>
    </lineage>
</organism>
<comment type="caution">
    <text evidence="1">The sequence shown here is derived from an EMBL/GenBank/DDBJ whole genome shotgun (WGS) entry which is preliminary data.</text>
</comment>
<reference evidence="1" key="1">
    <citation type="submission" date="2023-04" db="EMBL/GenBank/DDBJ databases">
        <title>Phytophthora lilii NBRC 32176.</title>
        <authorList>
            <person name="Ichikawa N."/>
            <person name="Sato H."/>
            <person name="Tonouchi N."/>
        </authorList>
    </citation>
    <scope>NUCLEOTIDE SEQUENCE</scope>
    <source>
        <strain evidence="1">NBRC 32176</strain>
    </source>
</reference>
<dbReference type="Gene3D" id="3.30.40.240">
    <property type="entry name" value="Transglutaminase elicitor, body domain"/>
    <property type="match status" value="1"/>
</dbReference>
<dbReference type="AlphaFoldDB" id="A0A9W6YKX7"/>